<name>A0A919QF68_9ACTN</name>
<dbReference type="PANTHER" id="PTHR30461">
    <property type="entry name" value="DNA-INVERTASE FROM LAMBDOID PROPHAGE"/>
    <property type="match status" value="1"/>
</dbReference>
<dbReference type="InterPro" id="IPR036162">
    <property type="entry name" value="Resolvase-like_N_sf"/>
</dbReference>
<dbReference type="PANTHER" id="PTHR30461:SF23">
    <property type="entry name" value="DNA RECOMBINASE-RELATED"/>
    <property type="match status" value="1"/>
</dbReference>
<proteinExistence type="predicted"/>
<evidence type="ECO:0000313" key="4">
    <source>
        <dbReference type="EMBL" id="GIH27638.1"/>
    </source>
</evidence>
<dbReference type="EMBL" id="BOOA01000059">
    <property type="protein sequence ID" value="GIH27638.1"/>
    <property type="molecule type" value="Genomic_DNA"/>
</dbReference>
<dbReference type="InterPro" id="IPR006119">
    <property type="entry name" value="Resolv_N"/>
</dbReference>
<dbReference type="RefSeq" id="WP_204044282.1">
    <property type="nucleotide sequence ID" value="NZ_BOOA01000059.1"/>
</dbReference>
<dbReference type="Pfam" id="PF00239">
    <property type="entry name" value="Resolvase"/>
    <property type="match status" value="1"/>
</dbReference>
<dbReference type="InterPro" id="IPR038109">
    <property type="entry name" value="DNA_bind_recomb_sf"/>
</dbReference>
<dbReference type="Gene3D" id="3.90.1750.20">
    <property type="entry name" value="Putative Large Serine Recombinase, Chain B, Domain 2"/>
    <property type="match status" value="1"/>
</dbReference>
<dbReference type="CDD" id="cd00338">
    <property type="entry name" value="Ser_Recombinase"/>
    <property type="match status" value="1"/>
</dbReference>
<dbReference type="GO" id="GO:0000150">
    <property type="term" value="F:DNA strand exchange activity"/>
    <property type="evidence" value="ECO:0007669"/>
    <property type="project" value="InterPro"/>
</dbReference>
<keyword evidence="5" id="KW-1185">Reference proteome</keyword>
<dbReference type="PROSITE" id="PS51737">
    <property type="entry name" value="RECOMBINASE_DNA_BIND"/>
    <property type="match status" value="1"/>
</dbReference>
<comment type="caution">
    <text evidence="4">The sequence shown here is derived from an EMBL/GenBank/DDBJ whole genome shotgun (WGS) entry which is preliminary data.</text>
</comment>
<dbReference type="SMART" id="SM00857">
    <property type="entry name" value="Resolvase"/>
    <property type="match status" value="1"/>
</dbReference>
<evidence type="ECO:0000313" key="5">
    <source>
        <dbReference type="Proteomes" id="UP000640052"/>
    </source>
</evidence>
<dbReference type="InterPro" id="IPR011109">
    <property type="entry name" value="DNA_bind_recombinase_dom"/>
</dbReference>
<protein>
    <recommendedName>
        <fullName evidence="6">Recombinase family protein</fullName>
    </recommendedName>
</protein>
<dbReference type="Gene3D" id="3.40.50.1390">
    <property type="entry name" value="Resolvase, N-terminal catalytic domain"/>
    <property type="match status" value="1"/>
</dbReference>
<evidence type="ECO:0000259" key="2">
    <source>
        <dbReference type="PROSITE" id="PS51736"/>
    </source>
</evidence>
<dbReference type="GO" id="GO:0003677">
    <property type="term" value="F:DNA binding"/>
    <property type="evidence" value="ECO:0007669"/>
    <property type="project" value="InterPro"/>
</dbReference>
<organism evidence="4 5">
    <name type="scientific">Acrocarpospora phusangensis</name>
    <dbReference type="NCBI Taxonomy" id="1070424"/>
    <lineage>
        <taxon>Bacteria</taxon>
        <taxon>Bacillati</taxon>
        <taxon>Actinomycetota</taxon>
        <taxon>Actinomycetes</taxon>
        <taxon>Streptosporangiales</taxon>
        <taxon>Streptosporangiaceae</taxon>
        <taxon>Acrocarpospora</taxon>
    </lineage>
</organism>
<evidence type="ECO:0008006" key="6">
    <source>
        <dbReference type="Google" id="ProtNLM"/>
    </source>
</evidence>
<evidence type="ECO:0000259" key="3">
    <source>
        <dbReference type="PROSITE" id="PS51737"/>
    </source>
</evidence>
<dbReference type="InterPro" id="IPR050639">
    <property type="entry name" value="SSR_resolvase"/>
</dbReference>
<feature type="domain" description="Recombinase" evidence="3">
    <location>
        <begin position="168"/>
        <end position="282"/>
    </location>
</feature>
<feature type="coiled-coil region" evidence="1">
    <location>
        <begin position="374"/>
        <end position="401"/>
    </location>
</feature>
<keyword evidence="1" id="KW-0175">Coiled coil</keyword>
<dbReference type="PROSITE" id="PS51736">
    <property type="entry name" value="RECOMBINASES_3"/>
    <property type="match status" value="1"/>
</dbReference>
<dbReference type="Pfam" id="PF07508">
    <property type="entry name" value="Recombinase"/>
    <property type="match status" value="1"/>
</dbReference>
<gene>
    <name evidence="4" type="ORF">Aph01nite_59480</name>
</gene>
<dbReference type="SUPFAM" id="SSF53041">
    <property type="entry name" value="Resolvase-like"/>
    <property type="match status" value="1"/>
</dbReference>
<sequence>MSPRTAIYCRISDDREGRGLGVARQEEDCRRLAENLGWTVSQVYADNDISAFSGKERPDYKLMIDDIKSNRIDALICWHTDRLHRNVRELLDFLDVVNGRDKINPNNLFSIQTVKAGQIDLATSTGRAMAITFGAWAEQSSAHAAEKIRRKVEELVEAGEVHNGGPRPFGYTRIYQGEGPRRKIIRDEICEPEAEIIRECVKRALDGESLRSICKDLNARGITTSMGNPWTVQAMRGMLRSGRIAGLKEFHRKVVGPAKWPAIIEIEEHQQLRALLDRKGRKTGGDDANVRKYFLTGFVHCTCTPKKPKKMRVSKAHGKAKYSCQPRAEGGCGGRTILLAELEKFVEKWIVARANDPKVLAGIAQRQNNSGTKSKALIEAIEKGEKRLDFLQAQLANDDEDEEDLVEVVAAVRKVRVRLREDRNKLARITSATPMIGIDVKTLKDDWKGLGLDRQRAITSLYIKRILIHPTSIRGRFDPDRIEIEPR</sequence>
<evidence type="ECO:0000256" key="1">
    <source>
        <dbReference type="SAM" id="Coils"/>
    </source>
</evidence>
<accession>A0A919QF68</accession>
<reference evidence="4" key="1">
    <citation type="submission" date="2021-01" db="EMBL/GenBank/DDBJ databases">
        <title>Whole genome shotgun sequence of Acrocarpospora phusangensis NBRC 108782.</title>
        <authorList>
            <person name="Komaki H."/>
            <person name="Tamura T."/>
        </authorList>
    </citation>
    <scope>NUCLEOTIDE SEQUENCE</scope>
    <source>
        <strain evidence="4">NBRC 108782</strain>
    </source>
</reference>
<dbReference type="Proteomes" id="UP000640052">
    <property type="component" value="Unassembled WGS sequence"/>
</dbReference>
<feature type="domain" description="Resolvase/invertase-type recombinase catalytic" evidence="2">
    <location>
        <begin position="4"/>
        <end position="159"/>
    </location>
</feature>
<dbReference type="AlphaFoldDB" id="A0A919QF68"/>